<dbReference type="HOGENOM" id="CLU_048577_2_0_2"/>
<keyword evidence="2" id="KW-0028">Amino-acid biosynthesis</keyword>
<dbReference type="InterPro" id="IPR011060">
    <property type="entry name" value="RibuloseP-bd_barrel"/>
</dbReference>
<dbReference type="InterPro" id="IPR013785">
    <property type="entry name" value="Aldolase_TIM"/>
</dbReference>
<dbReference type="Pfam" id="PF00977">
    <property type="entry name" value="His_biosynth"/>
    <property type="match status" value="1"/>
</dbReference>
<dbReference type="KEGG" id="mok:Metok_0817"/>
<dbReference type="EMBL" id="CP002792">
    <property type="protein sequence ID" value="AEH06794.1"/>
    <property type="molecule type" value="Genomic_DNA"/>
</dbReference>
<dbReference type="RefSeq" id="WP_013866979.1">
    <property type="nucleotide sequence ID" value="NC_015636.1"/>
</dbReference>
<dbReference type="Gene3D" id="3.20.20.70">
    <property type="entry name" value="Aldolase class I"/>
    <property type="match status" value="1"/>
</dbReference>
<dbReference type="GeneID" id="10772968"/>
<dbReference type="CDD" id="cd04723">
    <property type="entry name" value="HisA_HisF"/>
    <property type="match status" value="1"/>
</dbReference>
<dbReference type="GO" id="GO:0000162">
    <property type="term" value="P:L-tryptophan biosynthetic process"/>
    <property type="evidence" value="ECO:0007669"/>
    <property type="project" value="TreeGrafter"/>
</dbReference>
<keyword evidence="4" id="KW-1185">Reference proteome</keyword>
<dbReference type="InterPro" id="IPR004650">
    <property type="entry name" value="HisA/F-archaeal"/>
</dbReference>
<keyword evidence="2" id="KW-0368">Histidine biosynthesis</keyword>
<dbReference type="SUPFAM" id="SSF51366">
    <property type="entry name" value="Ribulose-phoshate binding barrel"/>
    <property type="match status" value="1"/>
</dbReference>
<dbReference type="InterPro" id="IPR006062">
    <property type="entry name" value="His_biosynth"/>
</dbReference>
<dbReference type="PANTHER" id="PTHR43090:SF2">
    <property type="entry name" value="1-(5-PHOSPHORIBOSYL)-5-[(5-PHOSPHORIBOSYLAMINO)METHYLIDENEAMINO] IMIDAZOLE-4-CARBOXAMIDE ISOMERASE"/>
    <property type="match status" value="1"/>
</dbReference>
<dbReference type="eggNOG" id="arCOG00616">
    <property type="taxonomic scope" value="Archaea"/>
</dbReference>
<sequence length="223" mass="24958">MEIIPVIDIMKGIAVHGKSGNRETYKPLKTVLCNSSNPIDIIEKYKKNGAEKVYIADLDAIMKKGDNFDVIRELPLYKIVDVGVSTKKDIEHIKNLNICNKLIVGTETLNDLDLLRENDIILSLDFKDGRLLNYELEDILNNINNNTPLIILDISSVGTQKGINKNLITHIIDKTNNPIYIGGGIKDEKDLKDAYDLGAHGVLIATAIHKGILNLKEIIEKYR</sequence>
<dbReference type="OrthoDB" id="146815at2157"/>
<evidence type="ECO:0000256" key="2">
    <source>
        <dbReference type="RuleBase" id="RU003657"/>
    </source>
</evidence>
<dbReference type="InterPro" id="IPR044524">
    <property type="entry name" value="Isoase_HisA-like"/>
</dbReference>
<accession>F8AMA4</accession>
<organism evidence="3 4">
    <name type="scientific">Methanothermococcus okinawensis (strain DSM 14208 / JCM 11175 / IH1)</name>
    <dbReference type="NCBI Taxonomy" id="647113"/>
    <lineage>
        <taxon>Archaea</taxon>
        <taxon>Methanobacteriati</taxon>
        <taxon>Methanobacteriota</taxon>
        <taxon>Methanomada group</taxon>
        <taxon>Methanococci</taxon>
        <taxon>Methanococcales</taxon>
        <taxon>Methanococcaceae</taxon>
        <taxon>Methanothermococcus</taxon>
    </lineage>
</organism>
<gene>
    <name evidence="3" type="ordered locus">Metok_0817</name>
</gene>
<dbReference type="AlphaFoldDB" id="F8AMA4"/>
<reference evidence="3" key="1">
    <citation type="submission" date="2011-05" db="EMBL/GenBank/DDBJ databases">
        <title>Complete sequence of chromosome of Methanothermococcus okinawensis IH1.</title>
        <authorList>
            <consortium name="US DOE Joint Genome Institute"/>
            <person name="Lucas S."/>
            <person name="Han J."/>
            <person name="Lapidus A."/>
            <person name="Cheng J.-F."/>
            <person name="Goodwin L."/>
            <person name="Pitluck S."/>
            <person name="Peters L."/>
            <person name="Mikhailova N."/>
            <person name="Held B."/>
            <person name="Han C."/>
            <person name="Tapia R."/>
            <person name="Land M."/>
            <person name="Hauser L."/>
            <person name="Kyrpides N."/>
            <person name="Ivanova N."/>
            <person name="Pagani I."/>
            <person name="Sieprawska-Lupa M."/>
            <person name="Takai K."/>
            <person name="Miyazaki J."/>
            <person name="Whitman W."/>
            <person name="Woyke T."/>
        </authorList>
    </citation>
    <scope>NUCLEOTIDE SEQUENCE [LARGE SCALE GENOMIC DNA]</scope>
    <source>
        <strain evidence="3">IH1</strain>
    </source>
</reference>
<dbReference type="GO" id="GO:0000105">
    <property type="term" value="P:L-histidine biosynthetic process"/>
    <property type="evidence" value="ECO:0007669"/>
    <property type="project" value="UniProtKB-KW"/>
</dbReference>
<evidence type="ECO:0000313" key="3">
    <source>
        <dbReference type="EMBL" id="AEH06794.1"/>
    </source>
</evidence>
<proteinExistence type="inferred from homology"/>
<protein>
    <submittedName>
        <fullName evidence="3">HisA/hisF family protein</fullName>
    </submittedName>
</protein>
<evidence type="ECO:0000313" key="4">
    <source>
        <dbReference type="Proteomes" id="UP000009296"/>
    </source>
</evidence>
<dbReference type="GO" id="GO:0003949">
    <property type="term" value="F:1-(5-phosphoribosyl)-5-[(5-phosphoribosylamino)methylideneamino]imidazole-4-carboxamide isomerase activity"/>
    <property type="evidence" value="ECO:0007669"/>
    <property type="project" value="InterPro"/>
</dbReference>
<dbReference type="NCBIfam" id="TIGR00734">
    <property type="entry name" value="hisAF_rel"/>
    <property type="match status" value="1"/>
</dbReference>
<dbReference type="PANTHER" id="PTHR43090">
    <property type="entry name" value="1-(5-PHOSPHORIBOSYL)-5-[(5-PHOSPHORIBOSYLAMINO)METHYLIDENEAMINO] IMIDAZOLE-4-CARBOXAMIDE ISOMERASE"/>
    <property type="match status" value="1"/>
</dbReference>
<comment type="similarity">
    <text evidence="1 2">Belongs to the HisA/HisF family.</text>
</comment>
<dbReference type="STRING" id="647113.Metok_0817"/>
<name>F8AMA4_METOI</name>
<dbReference type="Proteomes" id="UP000009296">
    <property type="component" value="Chromosome"/>
</dbReference>
<dbReference type="GO" id="GO:0005737">
    <property type="term" value="C:cytoplasm"/>
    <property type="evidence" value="ECO:0007669"/>
    <property type="project" value="TreeGrafter"/>
</dbReference>
<evidence type="ECO:0000256" key="1">
    <source>
        <dbReference type="ARBA" id="ARBA00009667"/>
    </source>
</evidence>